<dbReference type="Pfam" id="PF25087">
    <property type="entry name" value="GMPPB_C"/>
    <property type="match status" value="1"/>
</dbReference>
<feature type="domain" description="UDP-3-O-[3-hydroxymyristoyl] glucosamine N-acyltransferase non-repeat region" evidence="8">
    <location>
        <begin position="19"/>
        <end position="85"/>
    </location>
</feature>
<dbReference type="InterPro" id="IPR018357">
    <property type="entry name" value="Hexapep_transf_CS"/>
</dbReference>
<proteinExistence type="inferred from homology"/>
<dbReference type="PANTHER" id="PTHR43378:SF2">
    <property type="entry name" value="UDP-3-O-ACYLGLUCOSAMINE N-ACYLTRANSFERASE 1, MITOCHONDRIAL-RELATED"/>
    <property type="match status" value="1"/>
</dbReference>
<dbReference type="GO" id="GO:0016410">
    <property type="term" value="F:N-acyltransferase activity"/>
    <property type="evidence" value="ECO:0007669"/>
    <property type="project" value="InterPro"/>
</dbReference>
<comment type="subunit">
    <text evidence="7">Homotrimer.</text>
</comment>
<evidence type="ECO:0000256" key="2">
    <source>
        <dbReference type="ARBA" id="ARBA00022556"/>
    </source>
</evidence>
<evidence type="ECO:0000259" key="9">
    <source>
        <dbReference type="Pfam" id="PF25087"/>
    </source>
</evidence>
<dbReference type="InterPro" id="IPR007691">
    <property type="entry name" value="LpxD"/>
</dbReference>
<dbReference type="UniPathway" id="UPA00973"/>
<comment type="function">
    <text evidence="7">Catalyzes the N-acylation of UDP-3-O-acylglucosamine using 3-hydroxyacyl-ACP as the acyl donor. Is involved in the biosynthesis of lipid A, a phosphorylated glycolipid that anchors the lipopolysaccharide to the outer membrane of the cell.</text>
</comment>
<comment type="similarity">
    <text evidence="7">Belongs to the transferase hexapeptide repeat family. LpxD subfamily.</text>
</comment>
<dbReference type="PROSITE" id="PS00101">
    <property type="entry name" value="HEXAPEP_TRANSFERASES"/>
    <property type="match status" value="1"/>
</dbReference>
<dbReference type="InterPro" id="IPR001451">
    <property type="entry name" value="Hexapep"/>
</dbReference>
<dbReference type="InterPro" id="IPR020573">
    <property type="entry name" value="UDP_GlcNAc_AcTrfase_non-rep"/>
</dbReference>
<evidence type="ECO:0000256" key="7">
    <source>
        <dbReference type="HAMAP-Rule" id="MF_00523"/>
    </source>
</evidence>
<dbReference type="InterPro" id="IPR011004">
    <property type="entry name" value="Trimer_LpxA-like_sf"/>
</dbReference>
<dbReference type="EC" id="2.3.1.191" evidence="7"/>
<evidence type="ECO:0000256" key="3">
    <source>
        <dbReference type="ARBA" id="ARBA00022679"/>
    </source>
</evidence>
<keyword evidence="1 7" id="KW-0444">Lipid biosynthesis</keyword>
<dbReference type="EMBL" id="DRQG01000145">
    <property type="protein sequence ID" value="HGY57128.1"/>
    <property type="molecule type" value="Genomic_DNA"/>
</dbReference>
<keyword evidence="5 7" id="KW-0443">Lipid metabolism</keyword>
<dbReference type="Proteomes" id="UP000885779">
    <property type="component" value="Unassembled WGS sequence"/>
</dbReference>
<sequence>MTLKEIAQYLGGELRGAADLEISGPARIEMAKEGEITFLANLKYQHHLQTTKASAILVESEIDGLDLPQIIVQNAYVAFVFLLRLFSPPEERYITGKSDQAVIDPTAQVDPSAHVGPFVYIGPGCKVGKDTTLYPGVVLLKNVQVGDDCIFYPNVSIREECRVGNRVILHNGCVIGSDGFGFAPKDGKYEKIPQLGSVVIEDDVEIGANTTIDRATLGETIIRKGTKLDNLVQIAHNVEVGSHTVIASQTGIAGSTKIGNHVTIAGQVGITGHISVGDGAILAAQSGITKSVPEKNVMFGTPALPLSRQKRIDVSLRHLPEMVKKIHQLENEIIALKEELKKSQK</sequence>
<dbReference type="NCBIfam" id="NF002060">
    <property type="entry name" value="PRK00892.1"/>
    <property type="match status" value="1"/>
</dbReference>
<dbReference type="PANTHER" id="PTHR43378">
    <property type="entry name" value="UDP-3-O-ACYLGLUCOSAMINE N-ACYLTRANSFERASE"/>
    <property type="match status" value="1"/>
</dbReference>
<dbReference type="HAMAP" id="MF_00523">
    <property type="entry name" value="LpxD"/>
    <property type="match status" value="1"/>
</dbReference>
<feature type="domain" description="Mannose-1-phosphate guanyltransferase C-terminal" evidence="9">
    <location>
        <begin position="100"/>
        <end position="178"/>
    </location>
</feature>
<dbReference type="GO" id="GO:0009245">
    <property type="term" value="P:lipid A biosynthetic process"/>
    <property type="evidence" value="ECO:0007669"/>
    <property type="project" value="UniProtKB-UniRule"/>
</dbReference>
<comment type="catalytic activity">
    <reaction evidence="7">
        <text>a UDP-3-O-[(3R)-3-hydroxyacyl]-alpha-D-glucosamine + a (3R)-hydroxyacyl-[ACP] = a UDP-2-N,3-O-bis[(3R)-3-hydroxyacyl]-alpha-D-glucosamine + holo-[ACP] + H(+)</text>
        <dbReference type="Rhea" id="RHEA:53836"/>
        <dbReference type="Rhea" id="RHEA-COMP:9685"/>
        <dbReference type="Rhea" id="RHEA-COMP:9945"/>
        <dbReference type="ChEBI" id="CHEBI:15378"/>
        <dbReference type="ChEBI" id="CHEBI:64479"/>
        <dbReference type="ChEBI" id="CHEBI:78827"/>
        <dbReference type="ChEBI" id="CHEBI:137740"/>
        <dbReference type="ChEBI" id="CHEBI:137748"/>
        <dbReference type="EC" id="2.3.1.191"/>
    </reaction>
</comment>
<dbReference type="SUPFAM" id="SSF51161">
    <property type="entry name" value="Trimeric LpxA-like enzymes"/>
    <property type="match status" value="1"/>
</dbReference>
<dbReference type="Gene3D" id="3.40.1390.10">
    <property type="entry name" value="MurE/MurF, N-terminal domain"/>
    <property type="match status" value="1"/>
</dbReference>
<dbReference type="GO" id="GO:0016020">
    <property type="term" value="C:membrane"/>
    <property type="evidence" value="ECO:0007669"/>
    <property type="project" value="GOC"/>
</dbReference>
<reference evidence="10" key="1">
    <citation type="journal article" date="2020" name="mSystems">
        <title>Genome- and Community-Level Interaction Insights into Carbon Utilization and Element Cycling Functions of Hydrothermarchaeota in Hydrothermal Sediment.</title>
        <authorList>
            <person name="Zhou Z."/>
            <person name="Liu Y."/>
            <person name="Xu W."/>
            <person name="Pan J."/>
            <person name="Luo Z.H."/>
            <person name="Li M."/>
        </authorList>
    </citation>
    <scope>NUCLEOTIDE SEQUENCE [LARGE SCALE GENOMIC DNA]</scope>
    <source>
        <strain evidence="10">HyVt-577</strain>
    </source>
</reference>
<dbReference type="CDD" id="cd03352">
    <property type="entry name" value="LbH_LpxD"/>
    <property type="match status" value="1"/>
</dbReference>
<dbReference type="GO" id="GO:0103118">
    <property type="term" value="F:UDP-3-O-[(3R)-3-hydroxyacyl]-glucosamine N-acyltransferase activity"/>
    <property type="evidence" value="ECO:0007669"/>
    <property type="project" value="UniProtKB-EC"/>
</dbReference>
<accession>A0A7V4U392</accession>
<evidence type="ECO:0000256" key="4">
    <source>
        <dbReference type="ARBA" id="ARBA00022737"/>
    </source>
</evidence>
<evidence type="ECO:0000256" key="5">
    <source>
        <dbReference type="ARBA" id="ARBA00023098"/>
    </source>
</evidence>
<comment type="pathway">
    <text evidence="7">Bacterial outer membrane biogenesis; LPS lipid A biosynthesis.</text>
</comment>
<dbReference type="Gene3D" id="2.160.10.10">
    <property type="entry name" value="Hexapeptide repeat proteins"/>
    <property type="match status" value="1"/>
</dbReference>
<organism evidence="10">
    <name type="scientific">Caldithrix abyssi</name>
    <dbReference type="NCBI Taxonomy" id="187145"/>
    <lineage>
        <taxon>Bacteria</taxon>
        <taxon>Pseudomonadati</taxon>
        <taxon>Calditrichota</taxon>
        <taxon>Calditrichia</taxon>
        <taxon>Calditrichales</taxon>
        <taxon>Calditrichaceae</taxon>
        <taxon>Caldithrix</taxon>
    </lineage>
</organism>
<comment type="caution">
    <text evidence="10">The sequence shown here is derived from an EMBL/GenBank/DDBJ whole genome shotgun (WGS) entry which is preliminary data.</text>
</comment>
<dbReference type="InterPro" id="IPR056729">
    <property type="entry name" value="GMPPB_C"/>
</dbReference>
<dbReference type="Pfam" id="PF04613">
    <property type="entry name" value="LpxD"/>
    <property type="match status" value="1"/>
</dbReference>
<dbReference type="AlphaFoldDB" id="A0A7V4U392"/>
<evidence type="ECO:0000259" key="8">
    <source>
        <dbReference type="Pfam" id="PF04613"/>
    </source>
</evidence>
<dbReference type="NCBIfam" id="TIGR01853">
    <property type="entry name" value="lipid_A_lpxD"/>
    <property type="match status" value="1"/>
</dbReference>
<keyword evidence="6 7" id="KW-0012">Acyltransferase</keyword>
<name>A0A7V4U392_CALAY</name>
<evidence type="ECO:0000256" key="6">
    <source>
        <dbReference type="ARBA" id="ARBA00023315"/>
    </source>
</evidence>
<protein>
    <recommendedName>
        <fullName evidence="7">UDP-3-O-acylglucosamine N-acyltransferase</fullName>
        <ecNumber evidence="7">2.3.1.191</ecNumber>
    </recommendedName>
</protein>
<keyword evidence="3 7" id="KW-0808">Transferase</keyword>
<gene>
    <name evidence="7 10" type="primary">lpxD</name>
    <name evidence="10" type="ORF">ENK44_15575</name>
</gene>
<dbReference type="Pfam" id="PF00132">
    <property type="entry name" value="Hexapep"/>
    <property type="match status" value="1"/>
</dbReference>
<evidence type="ECO:0000313" key="10">
    <source>
        <dbReference type="EMBL" id="HGY57128.1"/>
    </source>
</evidence>
<keyword evidence="2 7" id="KW-0441">Lipid A biosynthesis</keyword>
<keyword evidence="4 7" id="KW-0677">Repeat</keyword>
<feature type="active site" description="Proton acceptor" evidence="7">
    <location>
        <position position="236"/>
    </location>
</feature>
<evidence type="ECO:0000256" key="1">
    <source>
        <dbReference type="ARBA" id="ARBA00022516"/>
    </source>
</evidence>